<protein>
    <submittedName>
        <fullName evidence="4">Short-chain dehydrogenase/reductase</fullName>
    </submittedName>
</protein>
<dbReference type="EMBL" id="JBFRYB010000001">
    <property type="protein sequence ID" value="MEX1664693.1"/>
    <property type="molecule type" value="Genomic_DNA"/>
</dbReference>
<keyword evidence="2" id="KW-0560">Oxidoreductase</keyword>
<dbReference type="PROSITE" id="PS00061">
    <property type="entry name" value="ADH_SHORT"/>
    <property type="match status" value="1"/>
</dbReference>
<dbReference type="NCBIfam" id="NF004526">
    <property type="entry name" value="PRK05872.1"/>
    <property type="match status" value="1"/>
</dbReference>
<dbReference type="Proteomes" id="UP001557484">
    <property type="component" value="Unassembled WGS sequence"/>
</dbReference>
<evidence type="ECO:0000313" key="4">
    <source>
        <dbReference type="EMBL" id="MEX1664693.1"/>
    </source>
</evidence>
<dbReference type="PANTHER" id="PTHR44196:SF1">
    <property type="entry name" value="DEHYDROGENASE_REDUCTASE SDR FAMILY MEMBER 7B"/>
    <property type="match status" value="1"/>
</dbReference>
<dbReference type="Gene3D" id="3.40.50.720">
    <property type="entry name" value="NAD(P)-binding Rossmann-like Domain"/>
    <property type="match status" value="1"/>
</dbReference>
<sequence length="296" mass="31573">MYRLQNKTVFITGAARGLGASIARRLHQLGANVALIGLELEYMEATCADLGSCCIAIEADVTDAQSLVNAAEEVKRRLGPIDIAVMNAGILHIGNFDCADSAGFDRTLTVNLHGVINSIRAVLPQIVSQRGYILNVASVAAVINGPLVGAYAVAKAGVDALSNSLRIELARKGVSVGCAYFGAIDTDLVHGSRQHPAMAKMEASLPNFLGAEISVHKAVAVIENAITKRSSRVWAPNWISLIYAFRGVLQPIVEWRYSGGKDLAEALDIADSEEQKGDRHQNFKLGEAVNILVDKA</sequence>
<dbReference type="InterPro" id="IPR036291">
    <property type="entry name" value="NAD(P)-bd_dom_sf"/>
</dbReference>
<evidence type="ECO:0000313" key="5">
    <source>
        <dbReference type="Proteomes" id="UP001557484"/>
    </source>
</evidence>
<name>A0ABV3TUM8_9GAMM</name>
<keyword evidence="5" id="KW-1185">Reference proteome</keyword>
<comment type="caution">
    <text evidence="4">The sequence shown here is derived from an EMBL/GenBank/DDBJ whole genome shotgun (WGS) entry which is preliminary data.</text>
</comment>
<dbReference type="PRINTS" id="PR00080">
    <property type="entry name" value="SDRFAMILY"/>
</dbReference>
<organism evidence="4 5">
    <name type="scientific">Zhongshania arctica</name>
    <dbReference type="NCBI Taxonomy" id="3238302"/>
    <lineage>
        <taxon>Bacteria</taxon>
        <taxon>Pseudomonadati</taxon>
        <taxon>Pseudomonadota</taxon>
        <taxon>Gammaproteobacteria</taxon>
        <taxon>Cellvibrionales</taxon>
        <taxon>Spongiibacteraceae</taxon>
        <taxon>Zhongshania</taxon>
    </lineage>
</organism>
<evidence type="ECO:0000256" key="2">
    <source>
        <dbReference type="ARBA" id="ARBA00023002"/>
    </source>
</evidence>
<dbReference type="InterPro" id="IPR020904">
    <property type="entry name" value="Sc_DH/Rdtase_CS"/>
</dbReference>
<dbReference type="PANTHER" id="PTHR44196">
    <property type="entry name" value="DEHYDROGENASE/REDUCTASE SDR FAMILY MEMBER 7B"/>
    <property type="match status" value="1"/>
</dbReference>
<accession>A0ABV3TUM8</accession>
<proteinExistence type="inferred from homology"/>
<reference evidence="4 5" key="1">
    <citation type="journal article" date="2011" name="Int. J. Syst. Evol. Microbiol.">
        <title>Zhongshania antarctica gen. nov., sp. nov. and Zhongshania guokunii sp. nov., gammaproteobacteria respectively isolated from coastal attached (fast) ice and surface seawater of the Antarctic.</title>
        <authorList>
            <person name="Li H.J."/>
            <person name="Zhang X.Y."/>
            <person name="Chen C.X."/>
            <person name="Zhang Y.J."/>
            <person name="Gao Z.M."/>
            <person name="Yu Y."/>
            <person name="Chen X.L."/>
            <person name="Chen B."/>
            <person name="Zhang Y.Z."/>
        </authorList>
    </citation>
    <scope>NUCLEOTIDE SEQUENCE [LARGE SCALE GENOMIC DNA]</scope>
    <source>
        <strain evidence="4 5">R06B22</strain>
    </source>
</reference>
<dbReference type="Pfam" id="PF00106">
    <property type="entry name" value="adh_short"/>
    <property type="match status" value="1"/>
</dbReference>
<dbReference type="SUPFAM" id="SSF51735">
    <property type="entry name" value="NAD(P)-binding Rossmann-fold domains"/>
    <property type="match status" value="1"/>
</dbReference>
<dbReference type="InterPro" id="IPR002347">
    <property type="entry name" value="SDR_fam"/>
</dbReference>
<evidence type="ECO:0000256" key="3">
    <source>
        <dbReference type="RuleBase" id="RU000363"/>
    </source>
</evidence>
<dbReference type="PRINTS" id="PR00081">
    <property type="entry name" value="GDHRDH"/>
</dbReference>
<dbReference type="RefSeq" id="WP_368374813.1">
    <property type="nucleotide sequence ID" value="NZ_JBFRYB010000001.1"/>
</dbReference>
<evidence type="ECO:0000256" key="1">
    <source>
        <dbReference type="ARBA" id="ARBA00006484"/>
    </source>
</evidence>
<comment type="similarity">
    <text evidence="1 3">Belongs to the short-chain dehydrogenases/reductases (SDR) family.</text>
</comment>
<dbReference type="CDD" id="cd05233">
    <property type="entry name" value="SDR_c"/>
    <property type="match status" value="1"/>
</dbReference>
<gene>
    <name evidence="4" type="ORF">AB4875_04280</name>
</gene>